<dbReference type="Pfam" id="PF02875">
    <property type="entry name" value="Mur_ligase_C"/>
    <property type="match status" value="1"/>
</dbReference>
<comment type="caution">
    <text evidence="18">The sequence shown here is derived from an EMBL/GenBank/DDBJ whole genome shotgun (WGS) entry which is preliminary data.</text>
</comment>
<keyword evidence="12 14" id="KW-0961">Cell wall biogenesis/degradation</keyword>
<comment type="function">
    <text evidence="14">Cell wall formation.</text>
</comment>
<evidence type="ECO:0000259" key="15">
    <source>
        <dbReference type="Pfam" id="PF01225"/>
    </source>
</evidence>
<dbReference type="InterPro" id="IPR005758">
    <property type="entry name" value="UDP-N-AcMur_Ala_ligase_MurC"/>
</dbReference>
<dbReference type="InterPro" id="IPR013221">
    <property type="entry name" value="Mur_ligase_cen"/>
</dbReference>
<evidence type="ECO:0000313" key="18">
    <source>
        <dbReference type="EMBL" id="MDD9206664.1"/>
    </source>
</evidence>
<evidence type="ECO:0000256" key="8">
    <source>
        <dbReference type="ARBA" id="ARBA00022840"/>
    </source>
</evidence>
<evidence type="ECO:0000256" key="3">
    <source>
        <dbReference type="ARBA" id="ARBA00012211"/>
    </source>
</evidence>
<dbReference type="InterPro" id="IPR036615">
    <property type="entry name" value="Mur_ligase_C_dom_sf"/>
</dbReference>
<keyword evidence="9 14" id="KW-0133">Cell shape</keyword>
<keyword evidence="4 14" id="KW-0963">Cytoplasm</keyword>
<comment type="subcellular location">
    <subcellularLocation>
        <location evidence="1 14">Cytoplasm</location>
    </subcellularLocation>
</comment>
<evidence type="ECO:0000313" key="19">
    <source>
        <dbReference type="Proteomes" id="UP001165561"/>
    </source>
</evidence>
<evidence type="ECO:0000256" key="14">
    <source>
        <dbReference type="HAMAP-Rule" id="MF_00046"/>
    </source>
</evidence>
<accession>A0ABT5TZH9</accession>
<evidence type="ECO:0000256" key="12">
    <source>
        <dbReference type="ARBA" id="ARBA00023316"/>
    </source>
</evidence>
<comment type="similarity">
    <text evidence="14">Belongs to the MurCDEF family.</text>
</comment>
<dbReference type="EMBL" id="JARACI010000946">
    <property type="protein sequence ID" value="MDD9206664.1"/>
    <property type="molecule type" value="Genomic_DNA"/>
</dbReference>
<dbReference type="GO" id="GO:0008763">
    <property type="term" value="F:UDP-N-acetylmuramate-L-alanine ligase activity"/>
    <property type="evidence" value="ECO:0007669"/>
    <property type="project" value="UniProtKB-EC"/>
</dbReference>
<dbReference type="NCBIfam" id="TIGR01082">
    <property type="entry name" value="murC"/>
    <property type="match status" value="1"/>
</dbReference>
<dbReference type="PANTHER" id="PTHR43445:SF3">
    <property type="entry name" value="UDP-N-ACETYLMURAMATE--L-ALANINE LIGASE"/>
    <property type="match status" value="1"/>
</dbReference>
<dbReference type="InterPro" id="IPR004101">
    <property type="entry name" value="Mur_ligase_C"/>
</dbReference>
<comment type="pathway">
    <text evidence="2 14">Cell wall biogenesis; peptidoglycan biosynthesis.</text>
</comment>
<dbReference type="Gene3D" id="3.40.1190.10">
    <property type="entry name" value="Mur-like, catalytic domain"/>
    <property type="match status" value="1"/>
</dbReference>
<evidence type="ECO:0000256" key="2">
    <source>
        <dbReference type="ARBA" id="ARBA00004752"/>
    </source>
</evidence>
<protein>
    <recommendedName>
        <fullName evidence="3 14">UDP-N-acetylmuramate--L-alanine ligase</fullName>
        <ecNumber evidence="3 14">6.3.2.8</ecNumber>
    </recommendedName>
    <alternativeName>
        <fullName evidence="14">UDP-N-acetylmuramoyl-L-alanine synthetase</fullName>
    </alternativeName>
</protein>
<proteinExistence type="inferred from homology"/>
<evidence type="ECO:0000256" key="1">
    <source>
        <dbReference type="ARBA" id="ARBA00004496"/>
    </source>
</evidence>
<dbReference type="Gene3D" id="3.40.50.720">
    <property type="entry name" value="NAD(P)-binding Rossmann-like Domain"/>
    <property type="match status" value="1"/>
</dbReference>
<keyword evidence="6 14" id="KW-0132">Cell division</keyword>
<evidence type="ECO:0000256" key="6">
    <source>
        <dbReference type="ARBA" id="ARBA00022618"/>
    </source>
</evidence>
<keyword evidence="11 14" id="KW-0131">Cell cycle</keyword>
<keyword evidence="19" id="KW-1185">Reference proteome</keyword>
<dbReference type="InterPro" id="IPR050061">
    <property type="entry name" value="MurCDEF_pg_biosynth"/>
</dbReference>
<evidence type="ECO:0000256" key="9">
    <source>
        <dbReference type="ARBA" id="ARBA00022960"/>
    </source>
</evidence>
<dbReference type="Gene3D" id="3.90.190.20">
    <property type="entry name" value="Mur ligase, C-terminal domain"/>
    <property type="match status" value="1"/>
</dbReference>
<feature type="binding site" evidence="14">
    <location>
        <begin position="108"/>
        <end position="114"/>
    </location>
    <ligand>
        <name>ATP</name>
        <dbReference type="ChEBI" id="CHEBI:30616"/>
    </ligand>
</feature>
<sequence>MAEFHLVGVGGAGMSVVAELLVADGHHVSGSDHRDSDTLARLRLAGVRVHVGHQEDQVPTGATVVVSTAVRPDNPELRVARRRGQPVLHRSEALSLAAEGRALVAVAGAHGKTTTSAMLAVALRTAGLDPSFAIGGVVRALGAGAHRGSGPVLVAEADESDGSFLNYRPTVALVTNIEPDHLDHYPSAEAFVRAFDDFADRVPAGGLLVACADDDGARALAARVAGRGARVITYGISGPPPEGVEEHVRVTDVELAADGAAARLRPTAGEPVPLRLAVGGEHNLLNAAGAWAVGVELGVAPPEMARALTAFTGTGRRFDPRGEAAGVRVVDDYAHHPTEVAATLRTARLAAGGGRVLVLFQPHLYSRTRTFAAEFARALTAADRVVVTDVYAAREDPEPGVDGSLITRDLPQGRYVPDRLDAARAVADDARPGDLLLTVGAGDITELAPVVLDHLRERA</sequence>
<dbReference type="InterPro" id="IPR036565">
    <property type="entry name" value="Mur-like_cat_sf"/>
</dbReference>
<dbReference type="SUPFAM" id="SSF53623">
    <property type="entry name" value="MurD-like peptide ligases, catalytic domain"/>
    <property type="match status" value="1"/>
</dbReference>
<dbReference type="Pfam" id="PF08245">
    <property type="entry name" value="Mur_ligase_M"/>
    <property type="match status" value="1"/>
</dbReference>
<evidence type="ECO:0000259" key="17">
    <source>
        <dbReference type="Pfam" id="PF08245"/>
    </source>
</evidence>
<dbReference type="SUPFAM" id="SSF53244">
    <property type="entry name" value="MurD-like peptide ligases, peptide-binding domain"/>
    <property type="match status" value="1"/>
</dbReference>
<evidence type="ECO:0000256" key="4">
    <source>
        <dbReference type="ARBA" id="ARBA00022490"/>
    </source>
</evidence>
<evidence type="ECO:0000256" key="11">
    <source>
        <dbReference type="ARBA" id="ARBA00023306"/>
    </source>
</evidence>
<feature type="domain" description="Mur ligase N-terminal catalytic" evidence="15">
    <location>
        <begin position="3"/>
        <end position="99"/>
    </location>
</feature>
<organism evidence="18 19">
    <name type="scientific">Georgenia halotolerans</name>
    <dbReference type="NCBI Taxonomy" id="3028317"/>
    <lineage>
        <taxon>Bacteria</taxon>
        <taxon>Bacillati</taxon>
        <taxon>Actinomycetota</taxon>
        <taxon>Actinomycetes</taxon>
        <taxon>Micrococcales</taxon>
        <taxon>Bogoriellaceae</taxon>
        <taxon>Georgenia</taxon>
    </lineage>
</organism>
<dbReference type="EC" id="6.3.2.8" evidence="3 14"/>
<dbReference type="HAMAP" id="MF_00046">
    <property type="entry name" value="MurC"/>
    <property type="match status" value="1"/>
</dbReference>
<dbReference type="InterPro" id="IPR000713">
    <property type="entry name" value="Mur_ligase_N"/>
</dbReference>
<keyword evidence="7 14" id="KW-0547">Nucleotide-binding</keyword>
<dbReference type="SUPFAM" id="SSF51984">
    <property type="entry name" value="MurCD N-terminal domain"/>
    <property type="match status" value="1"/>
</dbReference>
<feature type="domain" description="Mur ligase central" evidence="17">
    <location>
        <begin position="106"/>
        <end position="293"/>
    </location>
</feature>
<dbReference type="Proteomes" id="UP001165561">
    <property type="component" value="Unassembled WGS sequence"/>
</dbReference>
<evidence type="ECO:0000256" key="10">
    <source>
        <dbReference type="ARBA" id="ARBA00022984"/>
    </source>
</evidence>
<dbReference type="Pfam" id="PF01225">
    <property type="entry name" value="Mur_ligase"/>
    <property type="match status" value="1"/>
</dbReference>
<keyword evidence="10 14" id="KW-0573">Peptidoglycan synthesis</keyword>
<keyword evidence="8 14" id="KW-0067">ATP-binding</keyword>
<keyword evidence="5 14" id="KW-0436">Ligase</keyword>
<evidence type="ECO:0000256" key="13">
    <source>
        <dbReference type="ARBA" id="ARBA00047833"/>
    </source>
</evidence>
<feature type="domain" description="Mur ligase C-terminal" evidence="16">
    <location>
        <begin position="316"/>
        <end position="442"/>
    </location>
</feature>
<reference evidence="18" key="1">
    <citation type="submission" date="2023-02" db="EMBL/GenBank/DDBJ databases">
        <title>Georgenia sp.10Sc9-8, isolated from a soil sample collected from the Taklamakan desert.</title>
        <authorList>
            <person name="Liu S."/>
        </authorList>
    </citation>
    <scope>NUCLEOTIDE SEQUENCE</scope>
    <source>
        <strain evidence="18">10Sc9-8</strain>
    </source>
</reference>
<dbReference type="PANTHER" id="PTHR43445">
    <property type="entry name" value="UDP-N-ACETYLMURAMATE--L-ALANINE LIGASE-RELATED"/>
    <property type="match status" value="1"/>
</dbReference>
<gene>
    <name evidence="14 18" type="primary">murC</name>
    <name evidence="18" type="ORF">PU560_09330</name>
</gene>
<evidence type="ECO:0000256" key="7">
    <source>
        <dbReference type="ARBA" id="ARBA00022741"/>
    </source>
</evidence>
<evidence type="ECO:0000259" key="16">
    <source>
        <dbReference type="Pfam" id="PF02875"/>
    </source>
</evidence>
<evidence type="ECO:0000256" key="5">
    <source>
        <dbReference type="ARBA" id="ARBA00022598"/>
    </source>
</evidence>
<comment type="catalytic activity">
    <reaction evidence="13 14">
        <text>UDP-N-acetyl-alpha-D-muramate + L-alanine + ATP = UDP-N-acetyl-alpha-D-muramoyl-L-alanine + ADP + phosphate + H(+)</text>
        <dbReference type="Rhea" id="RHEA:23372"/>
        <dbReference type="ChEBI" id="CHEBI:15378"/>
        <dbReference type="ChEBI" id="CHEBI:30616"/>
        <dbReference type="ChEBI" id="CHEBI:43474"/>
        <dbReference type="ChEBI" id="CHEBI:57972"/>
        <dbReference type="ChEBI" id="CHEBI:70757"/>
        <dbReference type="ChEBI" id="CHEBI:83898"/>
        <dbReference type="ChEBI" id="CHEBI:456216"/>
        <dbReference type="EC" id="6.3.2.8"/>
    </reaction>
</comment>
<name>A0ABT5TZH9_9MICO</name>